<dbReference type="RefSeq" id="WP_149307979.1">
    <property type="nucleotide sequence ID" value="NZ_SRSD01000007.1"/>
</dbReference>
<dbReference type="NCBIfam" id="TIGR03015">
    <property type="entry name" value="pepcterm_ATPase"/>
    <property type="match status" value="1"/>
</dbReference>
<reference evidence="2 3" key="1">
    <citation type="submission" date="2019-04" db="EMBL/GenBank/DDBJ databases">
        <title>Geobacter ruber sp. nov., ferric-reducing bacteria isolated from paddy soil.</title>
        <authorList>
            <person name="Xu Z."/>
            <person name="Masuda Y."/>
            <person name="Itoh H."/>
            <person name="Senoo K."/>
        </authorList>
    </citation>
    <scope>NUCLEOTIDE SEQUENCE [LARGE SCALE GENOMIC DNA]</scope>
    <source>
        <strain evidence="2 3">Red88</strain>
    </source>
</reference>
<dbReference type="Proteomes" id="UP000324298">
    <property type="component" value="Unassembled WGS sequence"/>
</dbReference>
<keyword evidence="3" id="KW-1185">Reference proteome</keyword>
<feature type="domain" description="AAA+ ATPase" evidence="1">
    <location>
        <begin position="42"/>
        <end position="185"/>
    </location>
</feature>
<evidence type="ECO:0000313" key="3">
    <source>
        <dbReference type="Proteomes" id="UP000324298"/>
    </source>
</evidence>
<dbReference type="GO" id="GO:0016887">
    <property type="term" value="F:ATP hydrolysis activity"/>
    <property type="evidence" value="ECO:0007669"/>
    <property type="project" value="InterPro"/>
</dbReference>
<protein>
    <submittedName>
        <fullName evidence="2">ATPase</fullName>
    </submittedName>
</protein>
<dbReference type="InterPro" id="IPR017466">
    <property type="entry name" value="XrtA-assoc_ATPase-like"/>
</dbReference>
<dbReference type="PANTHER" id="PTHR35894">
    <property type="entry name" value="GENERAL SECRETION PATHWAY PROTEIN A-RELATED"/>
    <property type="match status" value="1"/>
</dbReference>
<comment type="caution">
    <text evidence="2">The sequence shown here is derived from an EMBL/GenBank/DDBJ whole genome shotgun (WGS) entry which is preliminary data.</text>
</comment>
<organism evidence="2 3">
    <name type="scientific">Oryzomonas rubra</name>
    <dbReference type="NCBI Taxonomy" id="2509454"/>
    <lineage>
        <taxon>Bacteria</taxon>
        <taxon>Pseudomonadati</taxon>
        <taxon>Thermodesulfobacteriota</taxon>
        <taxon>Desulfuromonadia</taxon>
        <taxon>Geobacterales</taxon>
        <taxon>Geobacteraceae</taxon>
        <taxon>Oryzomonas</taxon>
    </lineage>
</organism>
<dbReference type="SUPFAM" id="SSF52540">
    <property type="entry name" value="P-loop containing nucleoside triphosphate hydrolases"/>
    <property type="match status" value="1"/>
</dbReference>
<dbReference type="CDD" id="cd00009">
    <property type="entry name" value="AAA"/>
    <property type="match status" value="1"/>
</dbReference>
<dbReference type="Pfam" id="PF13401">
    <property type="entry name" value="AAA_22"/>
    <property type="match status" value="1"/>
</dbReference>
<gene>
    <name evidence="2" type="ORF">ET418_12535</name>
</gene>
<proteinExistence type="predicted"/>
<dbReference type="SMART" id="SM00382">
    <property type="entry name" value="AAA"/>
    <property type="match status" value="1"/>
</dbReference>
<dbReference type="InterPro" id="IPR052026">
    <property type="entry name" value="ExeA_AAA_ATPase_DNA-bind"/>
</dbReference>
<dbReference type="AlphaFoldDB" id="A0A5A9XC21"/>
<evidence type="ECO:0000259" key="1">
    <source>
        <dbReference type="SMART" id="SM00382"/>
    </source>
</evidence>
<accession>A0A5A9XC21</accession>
<name>A0A5A9XC21_9BACT</name>
<sequence length="395" mass="44871">MYETFFNLRMKPFDLVPDPSFIYLSKSHKKALTFLDYGIRERAGFILLTGEVGSGKTTIIRNLLNKRYEQLVLAKVFNTRVTSEQLLAMINDDFGLQTQGKDKVTLIRDLNDFLVDQYARGNQPILIIDEAQNLAPELLEEVRMLSNLETSDSKLLQIILVGQPELRTILSTPELRQLRQRISINCHLQSLNRQETERYIMHRLEVAGNALAVEFPFESLDIIFRYSRGIPRLINIICDFLMLSAFAEEMKVIPVEMVREVIGDLDFDNHFWSSGAVTPPEGLSADAGAASHLLENNDMRALLNDIARRIDALEGTNGSPVQTVITEFQDRFTQLQNSVSSHMAKADSQIFSLIRKLDEIVPPHKDDSALEMSHEPTNVGFVRRVFGGDTFGRRK</sequence>
<dbReference type="Gene3D" id="3.40.50.300">
    <property type="entry name" value="P-loop containing nucleotide triphosphate hydrolases"/>
    <property type="match status" value="1"/>
</dbReference>
<dbReference type="InterPro" id="IPR003593">
    <property type="entry name" value="AAA+_ATPase"/>
</dbReference>
<dbReference type="PANTHER" id="PTHR35894:SF1">
    <property type="entry name" value="PHOSPHORIBULOKINASE _ URIDINE KINASE FAMILY"/>
    <property type="match status" value="1"/>
</dbReference>
<dbReference type="InterPro" id="IPR027417">
    <property type="entry name" value="P-loop_NTPase"/>
</dbReference>
<evidence type="ECO:0000313" key="2">
    <source>
        <dbReference type="EMBL" id="KAA0890480.1"/>
    </source>
</evidence>
<dbReference type="InterPro" id="IPR049945">
    <property type="entry name" value="AAA_22"/>
</dbReference>
<dbReference type="EMBL" id="SRSD01000007">
    <property type="protein sequence ID" value="KAA0890480.1"/>
    <property type="molecule type" value="Genomic_DNA"/>
</dbReference>
<dbReference type="OrthoDB" id="9779230at2"/>